<reference evidence="2" key="1">
    <citation type="journal article" date="2014" name="Int. J. Syst. Evol. Microbiol.">
        <title>Complete genome sequence of Corynebacterium casei LMG S-19264T (=DSM 44701T), isolated from a smear-ripened cheese.</title>
        <authorList>
            <consortium name="US DOE Joint Genome Institute (JGI-PGF)"/>
            <person name="Walter F."/>
            <person name="Albersmeier A."/>
            <person name="Kalinowski J."/>
            <person name="Ruckert C."/>
        </authorList>
    </citation>
    <scope>NUCLEOTIDE SEQUENCE</scope>
    <source>
        <strain evidence="2">JCM 4059</strain>
    </source>
</reference>
<protein>
    <submittedName>
        <fullName evidence="2">Uncharacterized protein</fullName>
    </submittedName>
</protein>
<gene>
    <name evidence="2" type="ORF">GCM10010218_51360</name>
</gene>
<organism evidence="2 3">
    <name type="scientific">Streptomyces mashuensis</name>
    <dbReference type="NCBI Taxonomy" id="33904"/>
    <lineage>
        <taxon>Bacteria</taxon>
        <taxon>Bacillati</taxon>
        <taxon>Actinomycetota</taxon>
        <taxon>Actinomycetes</taxon>
        <taxon>Kitasatosporales</taxon>
        <taxon>Streptomycetaceae</taxon>
        <taxon>Streptomyces</taxon>
    </lineage>
</organism>
<evidence type="ECO:0000313" key="3">
    <source>
        <dbReference type="Proteomes" id="UP000638313"/>
    </source>
</evidence>
<proteinExistence type="predicted"/>
<dbReference type="AlphaFoldDB" id="A0A919EF84"/>
<feature type="compositionally biased region" description="Basic and acidic residues" evidence="1">
    <location>
        <begin position="1"/>
        <end position="23"/>
    </location>
</feature>
<feature type="region of interest" description="Disordered" evidence="1">
    <location>
        <begin position="1"/>
        <end position="44"/>
    </location>
</feature>
<comment type="caution">
    <text evidence="2">The sequence shown here is derived from an EMBL/GenBank/DDBJ whole genome shotgun (WGS) entry which is preliminary data.</text>
</comment>
<reference evidence="2" key="2">
    <citation type="submission" date="2020-09" db="EMBL/GenBank/DDBJ databases">
        <authorList>
            <person name="Sun Q."/>
            <person name="Ohkuma M."/>
        </authorList>
    </citation>
    <scope>NUCLEOTIDE SEQUENCE</scope>
    <source>
        <strain evidence="2">JCM 4059</strain>
    </source>
</reference>
<dbReference type="EMBL" id="BNBD01000013">
    <property type="protein sequence ID" value="GHF63711.1"/>
    <property type="molecule type" value="Genomic_DNA"/>
</dbReference>
<evidence type="ECO:0000313" key="2">
    <source>
        <dbReference type="EMBL" id="GHF63711.1"/>
    </source>
</evidence>
<sequence length="44" mass="4952">MGKKNEDDWDPHANHDQATDPDTRVSQNGDVHSSMADDEDREGK</sequence>
<evidence type="ECO:0000256" key="1">
    <source>
        <dbReference type="SAM" id="MobiDB-lite"/>
    </source>
</evidence>
<dbReference type="RefSeq" id="WP_268255949.1">
    <property type="nucleotide sequence ID" value="NZ_BNBD01000013.1"/>
</dbReference>
<name>A0A919EF84_9ACTN</name>
<dbReference type="Proteomes" id="UP000638313">
    <property type="component" value="Unassembled WGS sequence"/>
</dbReference>
<accession>A0A919EF84</accession>
<keyword evidence="3" id="KW-1185">Reference proteome</keyword>